<dbReference type="Pfam" id="PF02653">
    <property type="entry name" value="BPD_transp_2"/>
    <property type="match status" value="1"/>
</dbReference>
<keyword evidence="5 6" id="KW-0472">Membrane</keyword>
<evidence type="ECO:0000256" key="5">
    <source>
        <dbReference type="ARBA" id="ARBA00023136"/>
    </source>
</evidence>
<keyword evidence="4 6" id="KW-1133">Transmembrane helix</keyword>
<evidence type="ECO:0000256" key="3">
    <source>
        <dbReference type="ARBA" id="ARBA00022692"/>
    </source>
</evidence>
<feature type="transmembrane region" description="Helical" evidence="6">
    <location>
        <begin position="56"/>
        <end position="78"/>
    </location>
</feature>
<dbReference type="PANTHER" id="PTHR47089:SF1">
    <property type="entry name" value="GUANOSINE ABC TRANSPORTER PERMEASE PROTEIN NUPP"/>
    <property type="match status" value="1"/>
</dbReference>
<protein>
    <submittedName>
        <fullName evidence="7">Unannotated protein</fullName>
    </submittedName>
</protein>
<feature type="transmembrane region" description="Helical" evidence="6">
    <location>
        <begin position="143"/>
        <end position="161"/>
    </location>
</feature>
<dbReference type="EMBL" id="CAEZTN010000003">
    <property type="protein sequence ID" value="CAB4564329.1"/>
    <property type="molecule type" value="Genomic_DNA"/>
</dbReference>
<dbReference type="CDD" id="cd06580">
    <property type="entry name" value="TM_PBP1_transp_TpRbsC_like"/>
    <property type="match status" value="1"/>
</dbReference>
<accession>A0A6J6DMX0</accession>
<keyword evidence="3 6" id="KW-0812">Transmembrane</keyword>
<organism evidence="7">
    <name type="scientific">freshwater metagenome</name>
    <dbReference type="NCBI Taxonomy" id="449393"/>
    <lineage>
        <taxon>unclassified sequences</taxon>
        <taxon>metagenomes</taxon>
        <taxon>ecological metagenomes</taxon>
    </lineage>
</organism>
<reference evidence="7" key="1">
    <citation type="submission" date="2020-05" db="EMBL/GenBank/DDBJ databases">
        <authorList>
            <person name="Chiriac C."/>
            <person name="Salcher M."/>
            <person name="Ghai R."/>
            <person name="Kavagutti S V."/>
        </authorList>
    </citation>
    <scope>NUCLEOTIDE SEQUENCE</scope>
</reference>
<evidence type="ECO:0000256" key="6">
    <source>
        <dbReference type="SAM" id="Phobius"/>
    </source>
</evidence>
<feature type="transmembrane region" description="Helical" evidence="6">
    <location>
        <begin position="113"/>
        <end position="134"/>
    </location>
</feature>
<evidence type="ECO:0000256" key="4">
    <source>
        <dbReference type="ARBA" id="ARBA00022989"/>
    </source>
</evidence>
<gene>
    <name evidence="7" type="ORF">UFOPK1689_00246</name>
</gene>
<evidence type="ECO:0000256" key="1">
    <source>
        <dbReference type="ARBA" id="ARBA00004651"/>
    </source>
</evidence>
<evidence type="ECO:0000313" key="7">
    <source>
        <dbReference type="EMBL" id="CAB4564329.1"/>
    </source>
</evidence>
<feature type="transmembrane region" description="Helical" evidence="6">
    <location>
        <begin position="12"/>
        <end position="36"/>
    </location>
</feature>
<dbReference type="InterPro" id="IPR001851">
    <property type="entry name" value="ABC_transp_permease"/>
</dbReference>
<dbReference type="GO" id="GO:0022857">
    <property type="term" value="F:transmembrane transporter activity"/>
    <property type="evidence" value="ECO:0007669"/>
    <property type="project" value="InterPro"/>
</dbReference>
<feature type="transmembrane region" description="Helical" evidence="6">
    <location>
        <begin position="253"/>
        <end position="270"/>
    </location>
</feature>
<name>A0A6J6DMX0_9ZZZZ</name>
<dbReference type="PANTHER" id="PTHR47089">
    <property type="entry name" value="ABC TRANSPORTER, PERMEASE PROTEIN"/>
    <property type="match status" value="1"/>
</dbReference>
<proteinExistence type="predicted"/>
<evidence type="ECO:0000256" key="2">
    <source>
        <dbReference type="ARBA" id="ARBA00022475"/>
    </source>
</evidence>
<feature type="transmembrane region" description="Helical" evidence="6">
    <location>
        <begin position="90"/>
        <end position="107"/>
    </location>
</feature>
<feature type="transmembrane region" description="Helical" evidence="6">
    <location>
        <begin position="206"/>
        <end position="224"/>
    </location>
</feature>
<comment type="subcellular location">
    <subcellularLocation>
        <location evidence="1">Cell membrane</location>
        <topology evidence="1">Multi-pass membrane protein</topology>
    </subcellularLocation>
</comment>
<dbReference type="AlphaFoldDB" id="A0A6J6DMX0"/>
<keyword evidence="2" id="KW-1003">Cell membrane</keyword>
<sequence>MKAQRFSMTKIGLAVAAPLFAAFFSIIVSSIAVIATKKSPIDAFSSMLEYGFRTGSLMEIVNIATPYYIAAIAIAVTFRAGLFNIGVEGQLRLGALFSCYIGAMFVLPPVLHVLVVFMIAMTFGGLWAAIAAYLKVRRGVNEVISTIMLNSLAGGLSAYLLSKHFAVIEVGSNNLETKQLPASAQVPDLMPILRTFGVEDQPGGGVYGMFFVAIALGFTFWFVVNRTRFGFELRASGSNPIAARVSGVNSKKMTFLALVISGAIAGLAGLPEVLGQTHTYNLGFRAGIGFSAIAVALLGRNSAGGMAFSALLFGFLEVSARSLELIDIAPETYVIMQGSILLSAVVAYEVVRRFKLVLQSKELAKVAAQVTTAGVTK</sequence>
<dbReference type="GO" id="GO:0005886">
    <property type="term" value="C:plasma membrane"/>
    <property type="evidence" value="ECO:0007669"/>
    <property type="project" value="UniProtKB-SubCell"/>
</dbReference>